<keyword evidence="3" id="KW-1185">Reference proteome</keyword>
<feature type="signal peptide" evidence="1">
    <location>
        <begin position="1"/>
        <end position="18"/>
    </location>
</feature>
<proteinExistence type="predicted"/>
<dbReference type="AlphaFoldDB" id="A0A9P7AJ27"/>
<sequence length="103" mass="11062">MKLVQIVYLAMLAAFSAASSPTGVTTAAPASESAECPGPSFCIPGSPPECPEECWPFDWSNKCWIYLGIVVFQGVRVRRSSNQGKAMIATPISNTGRKDHVSR</sequence>
<evidence type="ECO:0000313" key="3">
    <source>
        <dbReference type="Proteomes" id="UP000719766"/>
    </source>
</evidence>
<dbReference type="EMBL" id="JABBWE010000058">
    <property type="protein sequence ID" value="KAG1789563.1"/>
    <property type="molecule type" value="Genomic_DNA"/>
</dbReference>
<comment type="caution">
    <text evidence="2">The sequence shown here is derived from an EMBL/GenBank/DDBJ whole genome shotgun (WGS) entry which is preliminary data.</text>
</comment>
<dbReference type="OrthoDB" id="2692635at2759"/>
<organism evidence="2 3">
    <name type="scientific">Suillus plorans</name>
    <dbReference type="NCBI Taxonomy" id="116603"/>
    <lineage>
        <taxon>Eukaryota</taxon>
        <taxon>Fungi</taxon>
        <taxon>Dikarya</taxon>
        <taxon>Basidiomycota</taxon>
        <taxon>Agaricomycotina</taxon>
        <taxon>Agaricomycetes</taxon>
        <taxon>Agaricomycetidae</taxon>
        <taxon>Boletales</taxon>
        <taxon>Suillineae</taxon>
        <taxon>Suillaceae</taxon>
        <taxon>Suillus</taxon>
    </lineage>
</organism>
<dbReference type="GeneID" id="64603450"/>
<dbReference type="RefSeq" id="XP_041156623.1">
    <property type="nucleotide sequence ID" value="XM_041309686.1"/>
</dbReference>
<accession>A0A9P7AJ27</accession>
<dbReference type="Proteomes" id="UP000719766">
    <property type="component" value="Unassembled WGS sequence"/>
</dbReference>
<gene>
    <name evidence="2" type="ORF">HD556DRAFT_1538231</name>
</gene>
<reference evidence="2" key="1">
    <citation type="journal article" date="2020" name="New Phytol.">
        <title>Comparative genomics reveals dynamic genome evolution in host specialist ectomycorrhizal fungi.</title>
        <authorList>
            <person name="Lofgren L.A."/>
            <person name="Nguyen N.H."/>
            <person name="Vilgalys R."/>
            <person name="Ruytinx J."/>
            <person name="Liao H.L."/>
            <person name="Branco S."/>
            <person name="Kuo A."/>
            <person name="LaButti K."/>
            <person name="Lipzen A."/>
            <person name="Andreopoulos W."/>
            <person name="Pangilinan J."/>
            <person name="Riley R."/>
            <person name="Hundley H."/>
            <person name="Na H."/>
            <person name="Barry K."/>
            <person name="Grigoriev I.V."/>
            <person name="Stajich J.E."/>
            <person name="Kennedy P.G."/>
        </authorList>
    </citation>
    <scope>NUCLEOTIDE SEQUENCE</scope>
    <source>
        <strain evidence="2">S12</strain>
    </source>
</reference>
<keyword evidence="1" id="KW-0732">Signal</keyword>
<feature type="chain" id="PRO_5040454274" evidence="1">
    <location>
        <begin position="19"/>
        <end position="103"/>
    </location>
</feature>
<name>A0A9P7AJ27_9AGAM</name>
<protein>
    <submittedName>
        <fullName evidence="2">Uncharacterized protein</fullName>
    </submittedName>
</protein>
<evidence type="ECO:0000313" key="2">
    <source>
        <dbReference type="EMBL" id="KAG1789563.1"/>
    </source>
</evidence>
<evidence type="ECO:0000256" key="1">
    <source>
        <dbReference type="SAM" id="SignalP"/>
    </source>
</evidence>